<reference evidence="5 6" key="1">
    <citation type="submission" date="2015-04" db="EMBL/GenBank/DDBJ databases">
        <authorList>
            <person name="Syromyatnikov M.Y."/>
            <person name="Popov V.N."/>
        </authorList>
    </citation>
    <scope>NUCLEOTIDE SEQUENCE [LARGE SCALE GENOMIC DNA]</scope>
</reference>
<dbReference type="InterPro" id="IPR000966">
    <property type="entry name" value="Metalthion_5"/>
</dbReference>
<evidence type="ECO:0000256" key="4">
    <source>
        <dbReference type="ARBA" id="ARBA00023008"/>
    </source>
</evidence>
<dbReference type="AlphaFoldDB" id="A0A1J1IFQ2"/>
<accession>A0A1J1IFQ2</accession>
<protein>
    <submittedName>
        <fullName evidence="5">CLUMA_CG011229, isoform A</fullName>
    </submittedName>
</protein>
<dbReference type="EMBL" id="CVRI01000047">
    <property type="protein sequence ID" value="CRK97854.1"/>
    <property type="molecule type" value="Genomic_DNA"/>
</dbReference>
<keyword evidence="3" id="KW-0479">Metal-binding</keyword>
<keyword evidence="6" id="KW-1185">Reference proteome</keyword>
<proteinExistence type="inferred from homology"/>
<evidence type="ECO:0000256" key="1">
    <source>
        <dbReference type="ARBA" id="ARBA00009641"/>
    </source>
</evidence>
<evidence type="ECO:0000313" key="5">
    <source>
        <dbReference type="EMBL" id="CRK97854.1"/>
    </source>
</evidence>
<sequence>MPCKNCEQRCNCTSTQCGKGCECVKDCKCHCKDGEKKDCCKN</sequence>
<keyword evidence="4" id="KW-0186">Copper</keyword>
<dbReference type="Proteomes" id="UP000183832">
    <property type="component" value="Unassembled WGS sequence"/>
</dbReference>
<name>A0A1J1IFQ2_9DIPT</name>
<evidence type="ECO:0000256" key="3">
    <source>
        <dbReference type="ARBA" id="ARBA00022723"/>
    </source>
</evidence>
<dbReference type="GO" id="GO:0046872">
    <property type="term" value="F:metal ion binding"/>
    <property type="evidence" value="ECO:0007669"/>
    <property type="project" value="UniProtKB-KW"/>
</dbReference>
<dbReference type="Pfam" id="PF02067">
    <property type="entry name" value="Metallothio_5"/>
    <property type="match status" value="1"/>
</dbReference>
<evidence type="ECO:0000313" key="6">
    <source>
        <dbReference type="Proteomes" id="UP000183832"/>
    </source>
</evidence>
<organism evidence="5 6">
    <name type="scientific">Clunio marinus</name>
    <dbReference type="NCBI Taxonomy" id="568069"/>
    <lineage>
        <taxon>Eukaryota</taxon>
        <taxon>Metazoa</taxon>
        <taxon>Ecdysozoa</taxon>
        <taxon>Arthropoda</taxon>
        <taxon>Hexapoda</taxon>
        <taxon>Insecta</taxon>
        <taxon>Pterygota</taxon>
        <taxon>Neoptera</taxon>
        <taxon>Endopterygota</taxon>
        <taxon>Diptera</taxon>
        <taxon>Nematocera</taxon>
        <taxon>Chironomoidea</taxon>
        <taxon>Chironomidae</taxon>
        <taxon>Clunio</taxon>
    </lineage>
</organism>
<evidence type="ECO:0000256" key="2">
    <source>
        <dbReference type="ARBA" id="ARBA00022539"/>
    </source>
</evidence>
<gene>
    <name evidence="5" type="ORF">CLUMA_CG011229</name>
</gene>
<keyword evidence="2" id="KW-0104">Cadmium</keyword>
<comment type="similarity">
    <text evidence="1">Belongs to the metallothionein superfamily. Type 5 family.</text>
</comment>